<keyword evidence="8" id="KW-0067">ATP-binding</keyword>
<dbReference type="NCBIfam" id="NF006598">
    <property type="entry name" value="PRK09135.1"/>
    <property type="match status" value="1"/>
</dbReference>
<dbReference type="Pfam" id="PF01288">
    <property type="entry name" value="HPPK"/>
    <property type="match status" value="1"/>
</dbReference>
<dbReference type="Proteomes" id="UP001159427">
    <property type="component" value="Unassembled WGS sequence"/>
</dbReference>
<dbReference type="Gene3D" id="3.30.1130.10">
    <property type="match status" value="1"/>
</dbReference>
<dbReference type="InterPro" id="IPR002347">
    <property type="entry name" value="SDR_fam"/>
</dbReference>
<dbReference type="Pfam" id="PF02152">
    <property type="entry name" value="FolB"/>
    <property type="match status" value="1"/>
</dbReference>
<sequence length="691" mass="77078">MAFEQTSEKTSNRSPSCKLTMMYAEMDVIEINGLRVRTEVGISPHELGKLQELNISILLRTSVEKAGETDLVEDTINYKNITKDVLFHVENKKYNLIETVATDVARICVVRYCVPSVRVTVEKPHALRFEECSSVTIERCWEDLEWHEAHVKLGSNVDPLRKIPQAIQLLKDKGIVIIGLSAAFWTKAVMVEKEADDFINIAALVKTKLDIQGLKLVLLDIELQMQRERKPNSSAITIDLDIAFYENKIMEYVLNHSSMGKHFVVPHPETHKEAHVLIPLADVTPNFVHPHKKKSLREIAKGISGKDDFRSLFSTVQDKDFLQMIDGSVEYSHEQGDSCKMNPRFKGEYQMSDGEPPFNEMTLETGKPPTEFNTNAAMLNEDLSTDLIKPSSTNTSLANASDLQNIPCSADPVSSDSIDRFKGSIPNCIEKPLTTEIHPVALVTGAARRIGASIIKKLHDGGYNVVVHYNKSETEANKLVQKLNRERQNSAVLVQADLSFDVSKAAQRVITEAVEVWGRLDVLVNNASQFFPTRVDAVTEQEWTVLIQANLTSPFFLSQAAHPFLRESSRGSIVNLCDIHGVRPKANYSVYCISKAGLYMATLSLAKEFAPNVRLNGVAPGCILWSEGPWDGMSVDEKERAKKHQETLRKVPFGRSGDPDDIADTVFFLCNSAEYITGQVIAVDGGRSLHQ</sequence>
<dbReference type="EC" id="2.7.6.3" evidence="4"/>
<dbReference type="NCBIfam" id="TIGR01498">
    <property type="entry name" value="folK"/>
    <property type="match status" value="1"/>
</dbReference>
<proteinExistence type="inferred from homology"/>
<keyword evidence="6" id="KW-0547">Nucleotide-binding</keyword>
<comment type="similarity">
    <text evidence="2">Belongs to the short-chain dehydrogenases/reductases (SDR) family.</text>
</comment>
<gene>
    <name evidence="12" type="ORF">PEVE_00024115</name>
</gene>
<dbReference type="SUPFAM" id="SSF55083">
    <property type="entry name" value="6-hydroxymethyl-7,8-dihydropterin pyrophosphokinase, HPPK"/>
    <property type="match status" value="1"/>
</dbReference>
<dbReference type="SUPFAM" id="SSF55620">
    <property type="entry name" value="Tetrahydrobiopterin biosynthesis enzymes-like"/>
    <property type="match status" value="1"/>
</dbReference>
<feature type="domain" description="Dihydroneopterin aldolase/epimerase" evidence="11">
    <location>
        <begin position="29"/>
        <end position="139"/>
    </location>
</feature>
<dbReference type="EMBL" id="CALNXI010003214">
    <property type="protein sequence ID" value="CAH3192547.1"/>
    <property type="molecule type" value="Genomic_DNA"/>
</dbReference>
<evidence type="ECO:0000256" key="9">
    <source>
        <dbReference type="ARBA" id="ARBA00022909"/>
    </source>
</evidence>
<evidence type="ECO:0000256" key="8">
    <source>
        <dbReference type="ARBA" id="ARBA00022840"/>
    </source>
</evidence>
<comment type="pathway">
    <text evidence="1">Cofactor biosynthesis; tetrahydrofolate biosynthesis; 2-amino-4-hydroxy-6-hydroxymethyl-7,8-dihydropteridine diphosphate from 7,8-dihydroneopterin triphosphate: step 4/4.</text>
</comment>
<dbReference type="PANTHER" id="PTHR43639:SF1">
    <property type="entry name" value="SHORT-CHAIN DEHYDROGENASE_REDUCTASE FAMILY PROTEIN"/>
    <property type="match status" value="1"/>
</dbReference>
<dbReference type="SUPFAM" id="SSF51735">
    <property type="entry name" value="NAD(P)-binding Rossmann-fold domains"/>
    <property type="match status" value="1"/>
</dbReference>
<dbReference type="PRINTS" id="PR00081">
    <property type="entry name" value="GDHRDH"/>
</dbReference>
<evidence type="ECO:0000256" key="5">
    <source>
        <dbReference type="ARBA" id="ARBA00022679"/>
    </source>
</evidence>
<keyword evidence="5" id="KW-0808">Transferase</keyword>
<dbReference type="NCBIfam" id="TIGR00526">
    <property type="entry name" value="folB_dom"/>
    <property type="match status" value="1"/>
</dbReference>
<keyword evidence="13" id="KW-1185">Reference proteome</keyword>
<comment type="similarity">
    <text evidence="3">In the N-terminal section; belongs to the DHNA family.</text>
</comment>
<keyword evidence="10" id="KW-0560">Oxidoreductase</keyword>
<reference evidence="12 13" key="1">
    <citation type="submission" date="2022-05" db="EMBL/GenBank/DDBJ databases">
        <authorList>
            <consortium name="Genoscope - CEA"/>
            <person name="William W."/>
        </authorList>
    </citation>
    <scope>NUCLEOTIDE SEQUENCE [LARGE SCALE GENOMIC DNA]</scope>
</reference>
<evidence type="ECO:0000313" key="13">
    <source>
        <dbReference type="Proteomes" id="UP001159427"/>
    </source>
</evidence>
<accession>A0ABN8SPU5</accession>
<keyword evidence="7" id="KW-0418">Kinase</keyword>
<evidence type="ECO:0000256" key="6">
    <source>
        <dbReference type="ARBA" id="ARBA00022741"/>
    </source>
</evidence>
<name>A0ABN8SPU5_9CNID</name>
<dbReference type="CDD" id="cd00534">
    <property type="entry name" value="DHNA_DHNTPE"/>
    <property type="match status" value="1"/>
</dbReference>
<keyword evidence="9" id="KW-0289">Folate biosynthesis</keyword>
<dbReference type="SMART" id="SM00905">
    <property type="entry name" value="FolB"/>
    <property type="match status" value="1"/>
</dbReference>
<evidence type="ECO:0000313" key="12">
    <source>
        <dbReference type="EMBL" id="CAH3192547.1"/>
    </source>
</evidence>
<evidence type="ECO:0000256" key="7">
    <source>
        <dbReference type="ARBA" id="ARBA00022777"/>
    </source>
</evidence>
<dbReference type="PANTHER" id="PTHR43639">
    <property type="entry name" value="OXIDOREDUCTASE, SHORT-CHAIN DEHYDROGENASE/REDUCTASE FAMILY (AFU_ORTHOLOGUE AFUA_5G02870)"/>
    <property type="match status" value="1"/>
</dbReference>
<evidence type="ECO:0000256" key="2">
    <source>
        <dbReference type="ARBA" id="ARBA00006484"/>
    </source>
</evidence>
<dbReference type="InterPro" id="IPR036291">
    <property type="entry name" value="NAD(P)-bd_dom_sf"/>
</dbReference>
<evidence type="ECO:0000256" key="3">
    <source>
        <dbReference type="ARBA" id="ARBA00009640"/>
    </source>
</evidence>
<evidence type="ECO:0000256" key="4">
    <source>
        <dbReference type="ARBA" id="ARBA00013253"/>
    </source>
</evidence>
<dbReference type="CDD" id="cd05357">
    <property type="entry name" value="PR_SDR_c"/>
    <property type="match status" value="1"/>
</dbReference>
<organism evidence="12 13">
    <name type="scientific">Porites evermanni</name>
    <dbReference type="NCBI Taxonomy" id="104178"/>
    <lineage>
        <taxon>Eukaryota</taxon>
        <taxon>Metazoa</taxon>
        <taxon>Cnidaria</taxon>
        <taxon>Anthozoa</taxon>
        <taxon>Hexacorallia</taxon>
        <taxon>Scleractinia</taxon>
        <taxon>Fungiina</taxon>
        <taxon>Poritidae</taxon>
        <taxon>Porites</taxon>
    </lineage>
</organism>
<dbReference type="CDD" id="cd00483">
    <property type="entry name" value="HPPK"/>
    <property type="match status" value="1"/>
</dbReference>
<dbReference type="InterPro" id="IPR035907">
    <property type="entry name" value="Hppk_sf"/>
</dbReference>
<dbReference type="Gene3D" id="3.40.50.720">
    <property type="entry name" value="NAD(P)-binding Rossmann-like Domain"/>
    <property type="match status" value="1"/>
</dbReference>
<dbReference type="Gene3D" id="3.30.70.560">
    <property type="entry name" value="7,8-Dihydro-6-hydroxymethylpterin-pyrophosphokinase HPPK"/>
    <property type="match status" value="1"/>
</dbReference>
<evidence type="ECO:0000256" key="10">
    <source>
        <dbReference type="ARBA" id="ARBA00023002"/>
    </source>
</evidence>
<dbReference type="Pfam" id="PF13561">
    <property type="entry name" value="adh_short_C2"/>
    <property type="match status" value="1"/>
</dbReference>
<dbReference type="PRINTS" id="PR00080">
    <property type="entry name" value="SDRFAMILY"/>
</dbReference>
<dbReference type="InterPro" id="IPR043133">
    <property type="entry name" value="GTP-CH-I_C/QueF"/>
</dbReference>
<evidence type="ECO:0000256" key="1">
    <source>
        <dbReference type="ARBA" id="ARBA00005051"/>
    </source>
</evidence>
<evidence type="ECO:0000259" key="11">
    <source>
        <dbReference type="SMART" id="SM00905"/>
    </source>
</evidence>
<dbReference type="InterPro" id="IPR006157">
    <property type="entry name" value="FolB_dom"/>
</dbReference>
<protein>
    <recommendedName>
        <fullName evidence="4">2-amino-4-hydroxy-6-hydroxymethyldihydropteridine diphosphokinase</fullName>
        <ecNumber evidence="4">2.7.6.3</ecNumber>
    </recommendedName>
</protein>
<comment type="caution">
    <text evidence="12">The sequence shown here is derived from an EMBL/GenBank/DDBJ whole genome shotgun (WGS) entry which is preliminary data.</text>
</comment>
<dbReference type="InterPro" id="IPR000550">
    <property type="entry name" value="Hppk"/>
</dbReference>